<gene>
    <name evidence="1" type="ORF">BofuT4_uP127400.1</name>
</gene>
<organism evidence="1 2">
    <name type="scientific">Botryotinia fuckeliana (strain T4)</name>
    <name type="common">Noble rot fungus</name>
    <name type="synonym">Botrytis cinerea</name>
    <dbReference type="NCBI Taxonomy" id="999810"/>
    <lineage>
        <taxon>Eukaryota</taxon>
        <taxon>Fungi</taxon>
        <taxon>Dikarya</taxon>
        <taxon>Ascomycota</taxon>
        <taxon>Pezizomycotina</taxon>
        <taxon>Leotiomycetes</taxon>
        <taxon>Helotiales</taxon>
        <taxon>Sclerotiniaceae</taxon>
        <taxon>Botrytis</taxon>
    </lineage>
</organism>
<dbReference type="AlphaFoldDB" id="G2YSU4"/>
<reference evidence="2" key="1">
    <citation type="journal article" date="2011" name="PLoS Genet.">
        <title>Genomic analysis of the necrotrophic fungal pathogens Sclerotinia sclerotiorum and Botrytis cinerea.</title>
        <authorList>
            <person name="Amselem J."/>
            <person name="Cuomo C.A."/>
            <person name="van Kan J.A."/>
            <person name="Viaud M."/>
            <person name="Benito E.P."/>
            <person name="Couloux A."/>
            <person name="Coutinho P.M."/>
            <person name="de Vries R.P."/>
            <person name="Dyer P.S."/>
            <person name="Fillinger S."/>
            <person name="Fournier E."/>
            <person name="Gout L."/>
            <person name="Hahn M."/>
            <person name="Kohn L."/>
            <person name="Lapalu N."/>
            <person name="Plummer K.M."/>
            <person name="Pradier J.M."/>
            <person name="Quevillon E."/>
            <person name="Sharon A."/>
            <person name="Simon A."/>
            <person name="ten Have A."/>
            <person name="Tudzynski B."/>
            <person name="Tudzynski P."/>
            <person name="Wincker P."/>
            <person name="Andrew M."/>
            <person name="Anthouard V."/>
            <person name="Beever R.E."/>
            <person name="Beffa R."/>
            <person name="Benoit I."/>
            <person name="Bouzid O."/>
            <person name="Brault B."/>
            <person name="Chen Z."/>
            <person name="Choquer M."/>
            <person name="Collemare J."/>
            <person name="Cotton P."/>
            <person name="Danchin E.G."/>
            <person name="Da Silva C."/>
            <person name="Gautier A."/>
            <person name="Giraud C."/>
            <person name="Giraud T."/>
            <person name="Gonzalez C."/>
            <person name="Grossetete S."/>
            <person name="Guldener U."/>
            <person name="Henrissat B."/>
            <person name="Howlett B.J."/>
            <person name="Kodira C."/>
            <person name="Kretschmer M."/>
            <person name="Lappartient A."/>
            <person name="Leroch M."/>
            <person name="Levis C."/>
            <person name="Mauceli E."/>
            <person name="Neuveglise C."/>
            <person name="Oeser B."/>
            <person name="Pearson M."/>
            <person name="Poulain J."/>
            <person name="Poussereau N."/>
            <person name="Quesneville H."/>
            <person name="Rascle C."/>
            <person name="Schumacher J."/>
            <person name="Segurens B."/>
            <person name="Sexton A."/>
            <person name="Silva E."/>
            <person name="Sirven C."/>
            <person name="Soanes D.M."/>
            <person name="Talbot N.J."/>
            <person name="Templeton M."/>
            <person name="Yandava C."/>
            <person name="Yarden O."/>
            <person name="Zeng Q."/>
            <person name="Rollins J.A."/>
            <person name="Lebrun M.H."/>
            <person name="Dickman M."/>
        </authorList>
    </citation>
    <scope>NUCLEOTIDE SEQUENCE [LARGE SCALE GENOMIC DNA]</scope>
    <source>
        <strain evidence="2">T4</strain>
    </source>
</reference>
<evidence type="ECO:0000313" key="2">
    <source>
        <dbReference type="Proteomes" id="UP000008177"/>
    </source>
</evidence>
<dbReference type="EMBL" id="FQ790351">
    <property type="protein sequence ID" value="CCD54692.1"/>
    <property type="molecule type" value="Genomic_DNA"/>
</dbReference>
<evidence type="ECO:0000313" key="1">
    <source>
        <dbReference type="EMBL" id="CCD54692.1"/>
    </source>
</evidence>
<sequence length="43" mass="4509">MSLNPSLIIIASTHSAQDPSNGSSVHGFGLGLEQRSTMNIDPK</sequence>
<dbReference type="HOGENOM" id="CLU_3242061_0_0_1"/>
<dbReference type="InParanoid" id="G2YSU4"/>
<accession>G2YSU4</accession>
<protein>
    <submittedName>
        <fullName evidence="1">Uncharacterized protein</fullName>
    </submittedName>
</protein>
<name>G2YSU4_BOTF4</name>
<proteinExistence type="predicted"/>
<dbReference type="Proteomes" id="UP000008177">
    <property type="component" value="Unplaced contigs"/>
</dbReference>